<gene>
    <name evidence="9" type="ORF">PAUR_a0620</name>
</gene>
<evidence type="ECO:0000256" key="5">
    <source>
        <dbReference type="ARBA" id="ARBA00022692"/>
    </source>
</evidence>
<evidence type="ECO:0000259" key="8">
    <source>
        <dbReference type="Pfam" id="PF12019"/>
    </source>
</evidence>
<keyword evidence="3" id="KW-0488">Methylation</keyword>
<accession>A0ABR9E8H4</accession>
<evidence type="ECO:0000313" key="10">
    <source>
        <dbReference type="Proteomes" id="UP000615755"/>
    </source>
</evidence>
<protein>
    <recommendedName>
        <fullName evidence="8">General secretion pathway GspH domain-containing protein</fullName>
    </recommendedName>
</protein>
<comment type="caution">
    <text evidence="9">The sequence shown here is derived from an EMBL/GenBank/DDBJ whole genome shotgun (WGS) entry which is preliminary data.</text>
</comment>
<dbReference type="Proteomes" id="UP000615755">
    <property type="component" value="Unassembled WGS sequence"/>
</dbReference>
<keyword evidence="6" id="KW-1133">Transmembrane helix</keyword>
<name>A0ABR9E8H4_9GAMM</name>
<proteinExistence type="predicted"/>
<keyword evidence="10" id="KW-1185">Reference proteome</keyword>
<dbReference type="Gene3D" id="3.55.40.10">
    <property type="entry name" value="minor pseudopilin epsh domain"/>
    <property type="match status" value="1"/>
</dbReference>
<keyword evidence="5" id="KW-0812">Transmembrane</keyword>
<sequence length="64" mass="6586">MLPDGDKLTFSGSSSIRFDSSGRVTSTVGSFIYCPAGGDGKSKALKLALSGNAFYTGDVDQNCS</sequence>
<evidence type="ECO:0000256" key="4">
    <source>
        <dbReference type="ARBA" id="ARBA00022519"/>
    </source>
</evidence>
<comment type="subcellular location">
    <subcellularLocation>
        <location evidence="1">Cell inner membrane</location>
        <topology evidence="1">Single-pass membrane protein</topology>
    </subcellularLocation>
</comment>
<organism evidence="9 10">
    <name type="scientific">Pseudoalteromonas aurantia 208</name>
    <dbReference type="NCBI Taxonomy" id="1314867"/>
    <lineage>
        <taxon>Bacteria</taxon>
        <taxon>Pseudomonadati</taxon>
        <taxon>Pseudomonadota</taxon>
        <taxon>Gammaproteobacteria</taxon>
        <taxon>Alteromonadales</taxon>
        <taxon>Pseudoalteromonadaceae</taxon>
        <taxon>Pseudoalteromonas</taxon>
    </lineage>
</organism>
<evidence type="ECO:0000313" key="9">
    <source>
        <dbReference type="EMBL" id="MBE0367283.1"/>
    </source>
</evidence>
<evidence type="ECO:0000256" key="6">
    <source>
        <dbReference type="ARBA" id="ARBA00022989"/>
    </source>
</evidence>
<evidence type="ECO:0000256" key="1">
    <source>
        <dbReference type="ARBA" id="ARBA00004377"/>
    </source>
</evidence>
<dbReference type="Pfam" id="PF12019">
    <property type="entry name" value="GspH"/>
    <property type="match status" value="1"/>
</dbReference>
<dbReference type="InterPro" id="IPR022346">
    <property type="entry name" value="T2SS_GspH"/>
</dbReference>
<keyword evidence="7" id="KW-0472">Membrane</keyword>
<evidence type="ECO:0000256" key="2">
    <source>
        <dbReference type="ARBA" id="ARBA00022475"/>
    </source>
</evidence>
<keyword evidence="2" id="KW-1003">Cell membrane</keyword>
<evidence type="ECO:0000256" key="3">
    <source>
        <dbReference type="ARBA" id="ARBA00022481"/>
    </source>
</evidence>
<evidence type="ECO:0000256" key="7">
    <source>
        <dbReference type="ARBA" id="ARBA00023136"/>
    </source>
</evidence>
<keyword evidence="4" id="KW-0997">Cell inner membrane</keyword>
<reference evidence="9 10" key="1">
    <citation type="submission" date="2015-03" db="EMBL/GenBank/DDBJ databases">
        <title>Genome sequence of Pseudoalteromonas aurantia.</title>
        <authorList>
            <person name="Xie B.-B."/>
            <person name="Rong J.-C."/>
            <person name="Qin Q.-L."/>
            <person name="Zhang Y.-Z."/>
        </authorList>
    </citation>
    <scope>NUCLEOTIDE SEQUENCE [LARGE SCALE GENOMIC DNA]</scope>
    <source>
        <strain evidence="9 10">208</strain>
    </source>
</reference>
<feature type="domain" description="General secretion pathway GspH" evidence="8">
    <location>
        <begin position="7"/>
        <end position="51"/>
    </location>
</feature>
<dbReference type="EMBL" id="AQGV01000012">
    <property type="protein sequence ID" value="MBE0367283.1"/>
    <property type="molecule type" value="Genomic_DNA"/>
</dbReference>